<feature type="compositionally biased region" description="Basic and acidic residues" evidence="1">
    <location>
        <begin position="153"/>
        <end position="176"/>
    </location>
</feature>
<feature type="region of interest" description="Disordered" evidence="1">
    <location>
        <begin position="217"/>
        <end position="322"/>
    </location>
</feature>
<dbReference type="GO" id="GO:0003676">
    <property type="term" value="F:nucleic acid binding"/>
    <property type="evidence" value="ECO:0007669"/>
    <property type="project" value="InterPro"/>
</dbReference>
<accession>A0A316YXK5</accession>
<evidence type="ECO:0000313" key="4">
    <source>
        <dbReference type="Proteomes" id="UP000245768"/>
    </source>
</evidence>
<feature type="region of interest" description="Disordered" evidence="1">
    <location>
        <begin position="1"/>
        <end position="25"/>
    </location>
</feature>
<dbReference type="PANTHER" id="PTHR20923">
    <property type="entry name" value="BAT4 PROTEIN-RELATED"/>
    <property type="match status" value="1"/>
</dbReference>
<feature type="domain" description="G-patch" evidence="2">
    <location>
        <begin position="27"/>
        <end position="73"/>
    </location>
</feature>
<dbReference type="EMBL" id="KZ819634">
    <property type="protein sequence ID" value="PWN93921.1"/>
    <property type="molecule type" value="Genomic_DNA"/>
</dbReference>
<dbReference type="InterPro" id="IPR039146">
    <property type="entry name" value="GPANK1"/>
</dbReference>
<feature type="compositionally biased region" description="Basic and acidic residues" evidence="1">
    <location>
        <begin position="124"/>
        <end position="136"/>
    </location>
</feature>
<dbReference type="Pfam" id="PF01585">
    <property type="entry name" value="G-patch"/>
    <property type="match status" value="1"/>
</dbReference>
<gene>
    <name evidence="3" type="ORF">FA10DRAFT_264518</name>
</gene>
<dbReference type="STRING" id="215250.A0A316YXK5"/>
<dbReference type="InterPro" id="IPR000467">
    <property type="entry name" value="G_patch_dom"/>
</dbReference>
<organism evidence="3 4">
    <name type="scientific">Acaromyces ingoldii</name>
    <dbReference type="NCBI Taxonomy" id="215250"/>
    <lineage>
        <taxon>Eukaryota</taxon>
        <taxon>Fungi</taxon>
        <taxon>Dikarya</taxon>
        <taxon>Basidiomycota</taxon>
        <taxon>Ustilaginomycotina</taxon>
        <taxon>Exobasidiomycetes</taxon>
        <taxon>Exobasidiales</taxon>
        <taxon>Cryptobasidiaceae</taxon>
        <taxon>Acaromyces</taxon>
    </lineage>
</organism>
<dbReference type="Proteomes" id="UP000245768">
    <property type="component" value="Unassembled WGS sequence"/>
</dbReference>
<proteinExistence type="predicted"/>
<protein>
    <recommendedName>
        <fullName evidence="2">G-patch domain-containing protein</fullName>
    </recommendedName>
</protein>
<dbReference type="SMART" id="SM00443">
    <property type="entry name" value="G_patch"/>
    <property type="match status" value="1"/>
</dbReference>
<evidence type="ECO:0000259" key="2">
    <source>
        <dbReference type="PROSITE" id="PS50174"/>
    </source>
</evidence>
<dbReference type="RefSeq" id="XP_025381119.1">
    <property type="nucleotide sequence ID" value="XM_025520681.1"/>
</dbReference>
<reference evidence="3 4" key="1">
    <citation type="journal article" date="2018" name="Mol. Biol. Evol.">
        <title>Broad Genomic Sampling Reveals a Smut Pathogenic Ancestry of the Fungal Clade Ustilaginomycotina.</title>
        <authorList>
            <person name="Kijpornyongpan T."/>
            <person name="Mondo S.J."/>
            <person name="Barry K."/>
            <person name="Sandor L."/>
            <person name="Lee J."/>
            <person name="Lipzen A."/>
            <person name="Pangilinan J."/>
            <person name="LaButti K."/>
            <person name="Hainaut M."/>
            <person name="Henrissat B."/>
            <person name="Grigoriev I.V."/>
            <person name="Spatafora J.W."/>
            <person name="Aime M.C."/>
        </authorList>
    </citation>
    <scope>NUCLEOTIDE SEQUENCE [LARGE SCALE GENOMIC DNA]</scope>
    <source>
        <strain evidence="3 4">MCA 4198</strain>
    </source>
</reference>
<dbReference type="InParanoid" id="A0A316YXK5"/>
<name>A0A316YXK5_9BASI</name>
<evidence type="ECO:0000256" key="1">
    <source>
        <dbReference type="SAM" id="MobiDB-lite"/>
    </source>
</evidence>
<keyword evidence="4" id="KW-1185">Reference proteome</keyword>
<feature type="region of interest" description="Disordered" evidence="1">
    <location>
        <begin position="107"/>
        <end position="190"/>
    </location>
</feature>
<dbReference type="PANTHER" id="PTHR20923:SF1">
    <property type="entry name" value="G PATCH DOMAIN AND ANKYRIN REPEAT-CONTAINING PROTEIN 1"/>
    <property type="match status" value="1"/>
</dbReference>
<dbReference type="PROSITE" id="PS50174">
    <property type="entry name" value="G_PATCH"/>
    <property type="match status" value="1"/>
</dbReference>
<feature type="compositionally biased region" description="Basic and acidic residues" evidence="1">
    <location>
        <begin position="260"/>
        <end position="283"/>
    </location>
</feature>
<dbReference type="AlphaFoldDB" id="A0A316YXK5"/>
<dbReference type="GeneID" id="37042597"/>
<evidence type="ECO:0000313" key="3">
    <source>
        <dbReference type="EMBL" id="PWN93921.1"/>
    </source>
</evidence>
<dbReference type="OrthoDB" id="29523at2759"/>
<feature type="compositionally biased region" description="Basic residues" evidence="1">
    <location>
        <begin position="137"/>
        <end position="152"/>
    </location>
</feature>
<feature type="compositionally biased region" description="Low complexity" evidence="1">
    <location>
        <begin position="219"/>
        <end position="247"/>
    </location>
</feature>
<sequence length="361" mass="38948">MGLSDNKRKQRLVGSASGRNAAWSGNEALPGQRLLASMGWQAGQGLGTSQQGMSAPVTMAFKLDNKGIGARRHEREARASGKVDAWIGGGGDLGSLFERLNKAATSANAGEGAVHGDDDDDDKSQEAGEAEKEKGEKKRKRDKDDKKKRKEEKRKAKEERLDDKGNKGKGKEKAPEDSGVAKVEHKPIEQAHRARFLRAKRLVNGSDAVSLNEILGIASPSSGSPAPDSSKESPVPVAPPLAAAEPAAESKEGRKKRKREEKEREKEERKRKGKAMKEDETKKSKSKKSKDKSASDGGDDEATRPPCSDPSFEAGSGNVVSPLSVQDYLQGRLMQRRAALIRRQRAEQDAVWQRAAAVGAA</sequence>